<feature type="transmembrane region" description="Helical" evidence="2">
    <location>
        <begin position="76"/>
        <end position="94"/>
    </location>
</feature>
<feature type="compositionally biased region" description="Low complexity" evidence="1">
    <location>
        <begin position="522"/>
        <end position="532"/>
    </location>
</feature>
<sequence length="658" mass="74787">MGYDEMDSTSGTAPSAPPLYPAMTTPPPPMHAPRRNPQPPRDRCDAMEEEASEEEEEVEDILKSGAQPQWHERQRVWQALGLFVGSAGGLAALTGAQPLLVGLFNSALSSSSTIVALAAVNPVAALGWTVGGAAAIALGAKMWHRRCYNDPEAVRVYYADFCRAGFLAAVARHDFDNLLRIATREGMTTKLLEEMAAAPYAGFDAVWHAYGAAHLTQMVDKRVLTRDYLRAKLARDFDPELAHTMPDDGVLVVVDLMRGMKTYGRWVVEWLEVSPAWIRHRFAHDARVCGLSFSQFVKEGGMALHPTAGATRLISRVQLRDMFFRELGHKEWTFKVALYFTHNSTRLAGWPIANQLFMNNIKELCAPWLFAADRADQEWTEDQEDEANMYPARSLVKPEELAELFHDEIARLELCDLLDLYWDWPLSRFVKRLVPDAELVSKLRLFQARYESTTKADAEERRKLREHFNKEKSVAERIYDTKIRAAQRDYREVEAKYAAKLKPAKEAKKDGPTMMEIDGDKPTTTTTTTSSSMKEEEEKKLSPEEVAERKKAKRKMERAQMRKTSAVEAATLERGMLVAMLERDRDDRLRAVADRLREEKARLNREWQEQRERHLHQASHPTLHFPVFPPVHVTPIAVPVMAVPPSAPPLEEEQTYFY</sequence>
<dbReference type="VEuPathDB" id="AmoebaDB:ACA1_308650"/>
<feature type="compositionally biased region" description="Pro residues" evidence="1">
    <location>
        <begin position="15"/>
        <end position="39"/>
    </location>
</feature>
<reference evidence="3 4" key="1">
    <citation type="journal article" date="2013" name="Genome Biol.">
        <title>Genome of Acanthamoeba castellanii highlights extensive lateral gene transfer and early evolution of tyrosine kinase signaling.</title>
        <authorList>
            <person name="Clarke M."/>
            <person name="Lohan A.J."/>
            <person name="Liu B."/>
            <person name="Lagkouvardos I."/>
            <person name="Roy S."/>
            <person name="Zafar N."/>
            <person name="Bertelli C."/>
            <person name="Schilde C."/>
            <person name="Kianianmomeni A."/>
            <person name="Burglin T.R."/>
            <person name="Frech C."/>
            <person name="Turcotte B."/>
            <person name="Kopec K.O."/>
            <person name="Synnott J.M."/>
            <person name="Choo C."/>
            <person name="Paponov I."/>
            <person name="Finkler A."/>
            <person name="Soon Heng Tan C."/>
            <person name="Hutchins A.P."/>
            <person name="Weinmeier T."/>
            <person name="Rattei T."/>
            <person name="Chu J.S."/>
            <person name="Gimenez G."/>
            <person name="Irimia M."/>
            <person name="Rigden D.J."/>
            <person name="Fitzpatrick D.A."/>
            <person name="Lorenzo-Morales J."/>
            <person name="Bateman A."/>
            <person name="Chiu C.H."/>
            <person name="Tang P."/>
            <person name="Hegemann P."/>
            <person name="Fromm H."/>
            <person name="Raoult D."/>
            <person name="Greub G."/>
            <person name="Miranda-Saavedra D."/>
            <person name="Chen N."/>
            <person name="Nash P."/>
            <person name="Ginger M.L."/>
            <person name="Horn M."/>
            <person name="Schaap P."/>
            <person name="Caler L."/>
            <person name="Loftus B."/>
        </authorList>
    </citation>
    <scope>NUCLEOTIDE SEQUENCE [LARGE SCALE GENOMIC DNA]</scope>
    <source>
        <strain evidence="3 4">Neff</strain>
    </source>
</reference>
<dbReference type="AlphaFoldDB" id="L8HKG9"/>
<dbReference type="EMBL" id="KB007793">
    <property type="protein sequence ID" value="ELR25705.1"/>
    <property type="molecule type" value="Genomic_DNA"/>
</dbReference>
<evidence type="ECO:0000313" key="3">
    <source>
        <dbReference type="EMBL" id="ELR25705.1"/>
    </source>
</evidence>
<keyword evidence="4" id="KW-1185">Reference proteome</keyword>
<proteinExistence type="predicted"/>
<evidence type="ECO:0000313" key="4">
    <source>
        <dbReference type="Proteomes" id="UP000011083"/>
    </source>
</evidence>
<dbReference type="GeneID" id="14926773"/>
<evidence type="ECO:0000256" key="1">
    <source>
        <dbReference type="SAM" id="MobiDB-lite"/>
    </source>
</evidence>
<evidence type="ECO:0000256" key="2">
    <source>
        <dbReference type="SAM" id="Phobius"/>
    </source>
</evidence>
<keyword evidence="2" id="KW-0472">Membrane</keyword>
<gene>
    <name evidence="3" type="ORF">ACA1_308650</name>
</gene>
<feature type="compositionally biased region" description="Basic and acidic residues" evidence="1">
    <location>
        <begin position="533"/>
        <end position="549"/>
    </location>
</feature>
<name>L8HKG9_ACACF</name>
<keyword evidence="2" id="KW-1133">Transmembrane helix</keyword>
<dbReference type="Proteomes" id="UP000011083">
    <property type="component" value="Unassembled WGS sequence"/>
</dbReference>
<accession>L8HKG9</accession>
<keyword evidence="2" id="KW-0812">Transmembrane</keyword>
<feature type="region of interest" description="Disordered" evidence="1">
    <location>
        <begin position="1"/>
        <end position="54"/>
    </location>
</feature>
<feature type="region of interest" description="Disordered" evidence="1">
    <location>
        <begin position="504"/>
        <end position="565"/>
    </location>
</feature>
<organism evidence="3 4">
    <name type="scientific">Acanthamoeba castellanii (strain ATCC 30010 / Neff)</name>
    <dbReference type="NCBI Taxonomy" id="1257118"/>
    <lineage>
        <taxon>Eukaryota</taxon>
        <taxon>Amoebozoa</taxon>
        <taxon>Discosea</taxon>
        <taxon>Longamoebia</taxon>
        <taxon>Centramoebida</taxon>
        <taxon>Acanthamoebidae</taxon>
        <taxon>Acanthamoeba</taxon>
    </lineage>
</organism>
<protein>
    <submittedName>
        <fullName evidence="3">Uncharacterized protein</fullName>
    </submittedName>
</protein>
<dbReference type="RefSeq" id="XP_004358269.1">
    <property type="nucleotide sequence ID" value="XM_004358212.1"/>
</dbReference>
<dbReference type="KEGG" id="acan:ACA1_308650"/>
<feature type="transmembrane region" description="Helical" evidence="2">
    <location>
        <begin position="114"/>
        <end position="138"/>
    </location>
</feature>